<evidence type="ECO:0000256" key="3">
    <source>
        <dbReference type="ARBA" id="ARBA00022553"/>
    </source>
</evidence>
<feature type="domain" description="Histidine kinase/HSP90-like ATPase" evidence="8">
    <location>
        <begin position="540"/>
        <end position="645"/>
    </location>
</feature>
<evidence type="ECO:0000256" key="2">
    <source>
        <dbReference type="ARBA" id="ARBA00012438"/>
    </source>
</evidence>
<evidence type="ECO:0000256" key="1">
    <source>
        <dbReference type="ARBA" id="ARBA00000085"/>
    </source>
</evidence>
<keyword evidence="4" id="KW-0808">Transferase</keyword>
<evidence type="ECO:0000259" key="9">
    <source>
        <dbReference type="Pfam" id="PF08376"/>
    </source>
</evidence>
<dbReference type="GO" id="GO:0005886">
    <property type="term" value="C:plasma membrane"/>
    <property type="evidence" value="ECO:0007669"/>
    <property type="project" value="TreeGrafter"/>
</dbReference>
<comment type="catalytic activity">
    <reaction evidence="1">
        <text>ATP + protein L-histidine = ADP + protein N-phospho-L-histidine.</text>
        <dbReference type="EC" id="2.7.13.3"/>
    </reaction>
</comment>
<dbReference type="EC" id="2.7.13.3" evidence="2"/>
<keyword evidence="7" id="KW-0472">Membrane</keyword>
<dbReference type="EMBL" id="MWIH01000005">
    <property type="protein sequence ID" value="OQO93010.1"/>
    <property type="molecule type" value="Genomic_DNA"/>
</dbReference>
<protein>
    <recommendedName>
        <fullName evidence="2">histidine kinase</fullName>
        <ecNumber evidence="2">2.7.13.3</ecNumber>
    </recommendedName>
</protein>
<keyword evidence="11" id="KW-1185">Reference proteome</keyword>
<feature type="compositionally biased region" description="Basic and acidic residues" evidence="6">
    <location>
        <begin position="806"/>
        <end position="825"/>
    </location>
</feature>
<dbReference type="Proteomes" id="UP000192591">
    <property type="component" value="Unassembled WGS sequence"/>
</dbReference>
<evidence type="ECO:0000256" key="5">
    <source>
        <dbReference type="ARBA" id="ARBA00022777"/>
    </source>
</evidence>
<keyword evidence="7" id="KW-1133">Transmembrane helix</keyword>
<feature type="domain" description="Nitrate/nitrite sensing protein" evidence="9">
    <location>
        <begin position="72"/>
        <end position="304"/>
    </location>
</feature>
<feature type="compositionally biased region" description="Basic and acidic residues" evidence="6">
    <location>
        <begin position="715"/>
        <end position="725"/>
    </location>
</feature>
<dbReference type="InterPro" id="IPR036890">
    <property type="entry name" value="HATPase_C_sf"/>
</dbReference>
<organism evidence="10 11">
    <name type="scientific">Saccharomonospora piscinae</name>
    <dbReference type="NCBI Taxonomy" id="687388"/>
    <lineage>
        <taxon>Bacteria</taxon>
        <taxon>Bacillati</taxon>
        <taxon>Actinomycetota</taxon>
        <taxon>Actinomycetes</taxon>
        <taxon>Pseudonocardiales</taxon>
        <taxon>Pseudonocardiaceae</taxon>
        <taxon>Saccharomonospora</taxon>
    </lineage>
</organism>
<feature type="region of interest" description="Disordered" evidence="6">
    <location>
        <begin position="668"/>
        <end position="852"/>
    </location>
</feature>
<feature type="transmembrane region" description="Helical" evidence="7">
    <location>
        <begin position="28"/>
        <end position="48"/>
    </location>
</feature>
<accession>A0A1V9A7H5</accession>
<name>A0A1V9A7H5_SACPI</name>
<dbReference type="PANTHER" id="PTHR45436:SF5">
    <property type="entry name" value="SENSOR HISTIDINE KINASE TRCS"/>
    <property type="match status" value="1"/>
</dbReference>
<dbReference type="PANTHER" id="PTHR45436">
    <property type="entry name" value="SENSOR HISTIDINE KINASE YKOH"/>
    <property type="match status" value="1"/>
</dbReference>
<dbReference type="InterPro" id="IPR003594">
    <property type="entry name" value="HATPase_dom"/>
</dbReference>
<keyword evidence="5 10" id="KW-0418">Kinase</keyword>
<sequence length="852" mass="91938">MNNEDKPALDKSGQGQHKSIRQRLTGTVLIPSIALLVLWVAMSAYFVIDAFYVRAVASSVQQVSIPAVTSLTSLQQERQLSLVYLDRPAAGLADLQSQQQRIDTSLGSLRTAIDDIRADVPEEIGGRMSDLESRLDELPEMRTQINLRDVSADEVNEYYNALIDSATGLFDAQARLVPDVEATQNGIVATDLFRAADEMSRAASLASSAFANSSFSPEDHRVFSELVGSYRSSLDDASPNLLADVRSDYDGLVSGENWQRLRAIENELISQGPGPLDPNSFSMTGSELRNLSGEVSASLSGLTTKQADQTSTKALDDSGQNLTNVLLGSAATLIAAVASIIVAVRVSRTLVDRTLMTRLERLRNDSLEMASTRLPSMVQRLKEGESVDVTAEMPKLDHGRDELGQVAEAFNLAQLTAVNAAASEAKARSGVNNVFLGIAHRNQGLVHRQLQILDRMESREENPSQLKSLFQLDNLATRARRTTENLIILGGKQPGRRWRKPVMLMDVLRAAISETEHFSRVEVEPIPTLALSGSAVADTIHLVAELVDNATSFSPPGSPVYMTGTKVARGVVVDIADQGLGMKDDVREWANTMMANPPEFDAMAMKADASLGLFVVARLAHRLGAQVTFDASRYGGTRATVLLPTAVLATDEQAADVDSGFHASLAEEPEIEAHSPGGVKQQAAATTPSMPVVPAPSKPTTERTTGTLTPGPSEHQLRDEKKSHDSNGYAPARRPNAEPNGSDTVMTRDTDTTATPATGGAIHPAPTDTPEHTGEGQAGPAGGLPQRKRRRAPLPQRRPQENLVDQLRDDPDSEQRDIERFEGRTRSTLSAFHKGTRRGRNADGPDTPTEAN</sequence>
<dbReference type="RefSeq" id="WP_081192054.1">
    <property type="nucleotide sequence ID" value="NZ_MWIH01000005.1"/>
</dbReference>
<dbReference type="GO" id="GO:0004673">
    <property type="term" value="F:protein histidine kinase activity"/>
    <property type="evidence" value="ECO:0007669"/>
    <property type="project" value="UniProtKB-EC"/>
</dbReference>
<dbReference type="AlphaFoldDB" id="A0A1V9A7H5"/>
<evidence type="ECO:0000256" key="6">
    <source>
        <dbReference type="SAM" id="MobiDB-lite"/>
    </source>
</evidence>
<dbReference type="InterPro" id="IPR050428">
    <property type="entry name" value="TCS_sensor_his_kinase"/>
</dbReference>
<dbReference type="GO" id="GO:0000160">
    <property type="term" value="P:phosphorelay signal transduction system"/>
    <property type="evidence" value="ECO:0007669"/>
    <property type="project" value="TreeGrafter"/>
</dbReference>
<dbReference type="Pfam" id="PF08376">
    <property type="entry name" value="NIT"/>
    <property type="match status" value="1"/>
</dbReference>
<proteinExistence type="predicted"/>
<gene>
    <name evidence="10" type="ORF">B1813_12975</name>
</gene>
<dbReference type="Pfam" id="PF02518">
    <property type="entry name" value="HATPase_c"/>
    <property type="match status" value="1"/>
</dbReference>
<reference evidence="10 11" key="1">
    <citation type="submission" date="2017-02" db="EMBL/GenBank/DDBJ databases">
        <title>Draft genome of Saccharomonospora sp. 154.</title>
        <authorList>
            <person name="Alonso-Carmona G.S."/>
            <person name="De La Haba R."/>
            <person name="Vera-Gargallo B."/>
            <person name="Sandoval-Trujillo A.H."/>
            <person name="Ramirez-Duran N."/>
            <person name="Ventosa A."/>
        </authorList>
    </citation>
    <scope>NUCLEOTIDE SEQUENCE [LARGE SCALE GENOMIC DNA]</scope>
    <source>
        <strain evidence="10 11">LRS4.154</strain>
    </source>
</reference>
<dbReference type="InterPro" id="IPR013587">
    <property type="entry name" value="Nitrate/nitrite_sensing"/>
</dbReference>
<dbReference type="Gene3D" id="3.30.565.10">
    <property type="entry name" value="Histidine kinase-like ATPase, C-terminal domain"/>
    <property type="match status" value="1"/>
</dbReference>
<dbReference type="SUPFAM" id="SSF55874">
    <property type="entry name" value="ATPase domain of HSP90 chaperone/DNA topoisomerase II/histidine kinase"/>
    <property type="match status" value="1"/>
</dbReference>
<dbReference type="STRING" id="1962155.B1813_12975"/>
<keyword evidence="7" id="KW-0812">Transmembrane</keyword>
<evidence type="ECO:0000256" key="4">
    <source>
        <dbReference type="ARBA" id="ARBA00022679"/>
    </source>
</evidence>
<evidence type="ECO:0000259" key="8">
    <source>
        <dbReference type="Pfam" id="PF02518"/>
    </source>
</evidence>
<comment type="caution">
    <text evidence="10">The sequence shown here is derived from an EMBL/GenBank/DDBJ whole genome shotgun (WGS) entry which is preliminary data.</text>
</comment>
<feature type="compositionally biased region" description="Low complexity" evidence="6">
    <location>
        <begin position="752"/>
        <end position="766"/>
    </location>
</feature>
<evidence type="ECO:0000256" key="7">
    <source>
        <dbReference type="SAM" id="Phobius"/>
    </source>
</evidence>
<feature type="compositionally biased region" description="Low complexity" evidence="6">
    <location>
        <begin position="702"/>
        <end position="712"/>
    </location>
</feature>
<evidence type="ECO:0000313" key="10">
    <source>
        <dbReference type="EMBL" id="OQO93010.1"/>
    </source>
</evidence>
<evidence type="ECO:0000313" key="11">
    <source>
        <dbReference type="Proteomes" id="UP000192591"/>
    </source>
</evidence>
<keyword evidence="3" id="KW-0597">Phosphoprotein</keyword>